<protein>
    <recommendedName>
        <fullName evidence="4">Stage III sporulation protein AG</fullName>
    </recommendedName>
</protein>
<dbReference type="AlphaFoldDB" id="G7W857"/>
<dbReference type="HOGENOM" id="CLU_071454_1_0_9"/>
<evidence type="ECO:0000256" key="1">
    <source>
        <dbReference type="SAM" id="Phobius"/>
    </source>
</evidence>
<dbReference type="STRING" id="768706.Desor_1029"/>
<accession>G7W857</accession>
<evidence type="ECO:0008006" key="4">
    <source>
        <dbReference type="Google" id="ProtNLM"/>
    </source>
</evidence>
<keyword evidence="1" id="KW-0472">Membrane</keyword>
<gene>
    <name evidence="2" type="ordered locus">Desor_1029</name>
</gene>
<dbReference type="Proteomes" id="UP000006346">
    <property type="component" value="Chromosome"/>
</dbReference>
<dbReference type="EMBL" id="CP003108">
    <property type="protein sequence ID" value="AET66703.1"/>
    <property type="molecule type" value="Genomic_DNA"/>
</dbReference>
<feature type="transmembrane region" description="Helical" evidence="1">
    <location>
        <begin position="12"/>
        <end position="30"/>
    </location>
</feature>
<name>G7W857_DESOD</name>
<dbReference type="eggNOG" id="ENOG50330Z5">
    <property type="taxonomic scope" value="Bacteria"/>
</dbReference>
<keyword evidence="1" id="KW-1133">Transmembrane helix</keyword>
<proteinExistence type="predicted"/>
<reference evidence="2 3" key="2">
    <citation type="journal article" date="2012" name="J. Bacteriol.">
        <title>Complete genome sequences of Desulfosporosinus orientis DSM765T, Desulfosporosinus youngiae DSM17734T, Desulfosporosinus meridiei DSM13257T, and Desulfosporosinus acidiphilus DSM22704T.</title>
        <authorList>
            <person name="Pester M."/>
            <person name="Brambilla E."/>
            <person name="Alazard D."/>
            <person name="Rattei T."/>
            <person name="Weinmaier T."/>
            <person name="Han J."/>
            <person name="Lucas S."/>
            <person name="Lapidus A."/>
            <person name="Cheng J.F."/>
            <person name="Goodwin L."/>
            <person name="Pitluck S."/>
            <person name="Peters L."/>
            <person name="Ovchinnikova G."/>
            <person name="Teshima H."/>
            <person name="Detter J.C."/>
            <person name="Han C.S."/>
            <person name="Tapia R."/>
            <person name="Land M.L."/>
            <person name="Hauser L."/>
            <person name="Kyrpides N.C."/>
            <person name="Ivanova N.N."/>
            <person name="Pagani I."/>
            <person name="Huntmann M."/>
            <person name="Wei C.L."/>
            <person name="Davenport K.W."/>
            <person name="Daligault H."/>
            <person name="Chain P.S."/>
            <person name="Chen A."/>
            <person name="Mavromatis K."/>
            <person name="Markowitz V."/>
            <person name="Szeto E."/>
            <person name="Mikhailova N."/>
            <person name="Pati A."/>
            <person name="Wagner M."/>
            <person name="Woyke T."/>
            <person name="Ollivier B."/>
            <person name="Klenk H.P."/>
            <person name="Spring S."/>
            <person name="Loy A."/>
        </authorList>
    </citation>
    <scope>NUCLEOTIDE SEQUENCE [LARGE SCALE GENOMIC DNA]</scope>
    <source>
        <strain evidence="3">ATCC 19365 / DSM 765 / NCIMB 8382 / VKM B-1628</strain>
    </source>
</reference>
<evidence type="ECO:0000313" key="3">
    <source>
        <dbReference type="Proteomes" id="UP000006346"/>
    </source>
</evidence>
<evidence type="ECO:0000313" key="2">
    <source>
        <dbReference type="EMBL" id="AET66703.1"/>
    </source>
</evidence>
<dbReference type="OrthoDB" id="1634070at2"/>
<dbReference type="KEGG" id="dor:Desor_1029"/>
<keyword evidence="3" id="KW-1185">Reference proteome</keyword>
<keyword evidence="1" id="KW-0812">Transmembrane</keyword>
<dbReference type="RefSeq" id="WP_014183524.1">
    <property type="nucleotide sequence ID" value="NC_016584.1"/>
</dbReference>
<sequence length="189" mass="20313">MDWIKKISSEKMLVGLVSLIAIGMSFIYLGKGTGESAQSIQTKSAVTAPAGSTTKIGLLEKELESKLQTNILMMEGVGKVQVSVNFLTGIKHEYVRNNNVTKRTNKESDKTGGTRETTEITEDNQVVIPSGSTQPVIAMEDRPEIGGVLVIAEGARDPKVREAIHTAVQTLLNIPSARITVVPMGGTYD</sequence>
<organism evidence="2 3">
    <name type="scientific">Desulfosporosinus orientis (strain ATCC 19365 / DSM 765 / NCIMB 8382 / VKM B-1628 / Singapore I)</name>
    <name type="common">Desulfotomaculum orientis</name>
    <dbReference type="NCBI Taxonomy" id="768706"/>
    <lineage>
        <taxon>Bacteria</taxon>
        <taxon>Bacillati</taxon>
        <taxon>Bacillota</taxon>
        <taxon>Clostridia</taxon>
        <taxon>Eubacteriales</taxon>
        <taxon>Desulfitobacteriaceae</taxon>
        <taxon>Desulfosporosinus</taxon>
    </lineage>
</organism>
<dbReference type="PATRIC" id="fig|768706.3.peg.999"/>
<reference evidence="3" key="1">
    <citation type="submission" date="2011-11" db="EMBL/GenBank/DDBJ databases">
        <title>Complete sequence of Desulfosporosinus orientis DSM 765.</title>
        <authorList>
            <person name="Lucas S."/>
            <person name="Han J."/>
            <person name="Lapidus A."/>
            <person name="Cheng J.-F."/>
            <person name="Goodwin L."/>
            <person name="Pitluck S."/>
            <person name="Peters L."/>
            <person name="Ovchinnikova G."/>
            <person name="Teshima H."/>
            <person name="Detter J.C."/>
            <person name="Han C."/>
            <person name="Tapia R."/>
            <person name="Land M."/>
            <person name="Hauser L."/>
            <person name="Kyrpides N."/>
            <person name="Ivanova N."/>
            <person name="Pagani I."/>
            <person name="Pester M."/>
            <person name="Spring S."/>
            <person name="Ollivier B."/>
            <person name="Rattei T."/>
            <person name="Klenk H.-P."/>
            <person name="Wagner M."/>
            <person name="Loy A."/>
            <person name="Woyke T."/>
        </authorList>
    </citation>
    <scope>NUCLEOTIDE SEQUENCE [LARGE SCALE GENOMIC DNA]</scope>
    <source>
        <strain evidence="3">ATCC 19365 / DSM 765 / NCIMB 8382 / VKM B-1628</strain>
    </source>
</reference>